<keyword evidence="15" id="KW-1185">Reference proteome</keyword>
<organism evidence="14 15">
    <name type="scientific">Aldrovandia affinis</name>
    <dbReference type="NCBI Taxonomy" id="143900"/>
    <lineage>
        <taxon>Eukaryota</taxon>
        <taxon>Metazoa</taxon>
        <taxon>Chordata</taxon>
        <taxon>Craniata</taxon>
        <taxon>Vertebrata</taxon>
        <taxon>Euteleostomi</taxon>
        <taxon>Actinopterygii</taxon>
        <taxon>Neopterygii</taxon>
        <taxon>Teleostei</taxon>
        <taxon>Notacanthiformes</taxon>
        <taxon>Halosauridae</taxon>
        <taxon>Aldrovandia</taxon>
    </lineage>
</organism>
<keyword evidence="3" id="KW-0964">Secreted</keyword>
<evidence type="ECO:0000256" key="6">
    <source>
        <dbReference type="ARBA" id="ARBA00022685"/>
    </source>
</evidence>
<dbReference type="Proteomes" id="UP001221898">
    <property type="component" value="Unassembled WGS sequence"/>
</dbReference>
<evidence type="ECO:0000256" key="7">
    <source>
        <dbReference type="ARBA" id="ARBA00022974"/>
    </source>
</evidence>
<feature type="compositionally biased region" description="Basic and acidic residues" evidence="12">
    <location>
        <begin position="69"/>
        <end position="80"/>
    </location>
</feature>
<dbReference type="InterPro" id="IPR001819">
    <property type="entry name" value="Chromogranin_AB"/>
</dbReference>
<dbReference type="EMBL" id="JAINUG010000280">
    <property type="protein sequence ID" value="KAJ8384066.1"/>
    <property type="molecule type" value="Genomic_DNA"/>
</dbReference>
<keyword evidence="7" id="KW-0654">Proteoglycan</keyword>
<feature type="compositionally biased region" description="Basic and acidic residues" evidence="12">
    <location>
        <begin position="210"/>
        <end position="239"/>
    </location>
</feature>
<evidence type="ECO:0000256" key="9">
    <source>
        <dbReference type="ARBA" id="ARBA00039221"/>
    </source>
</evidence>
<evidence type="ECO:0000256" key="10">
    <source>
        <dbReference type="ARBA" id="ARBA00042410"/>
    </source>
</evidence>
<proteinExistence type="inferred from homology"/>
<keyword evidence="4" id="KW-0597">Phosphoprotein</keyword>
<gene>
    <name evidence="14" type="ORF">AAFF_G00211980</name>
</gene>
<keyword evidence="6" id="KW-0165">Cleavage on pair of basic residues</keyword>
<comment type="similarity">
    <text evidence="2">Belongs to the chromogranin/secretogranin protein family.</text>
</comment>
<keyword evidence="8" id="KW-0325">Glycoprotein</keyword>
<dbReference type="Pfam" id="PF01271">
    <property type="entry name" value="Granin"/>
    <property type="match status" value="1"/>
</dbReference>
<evidence type="ECO:0000313" key="15">
    <source>
        <dbReference type="Proteomes" id="UP001221898"/>
    </source>
</evidence>
<feature type="region of interest" description="Disordered" evidence="12">
    <location>
        <begin position="351"/>
        <end position="371"/>
    </location>
</feature>
<feature type="chain" id="PRO_5042215049" description="Secretogranin-1" evidence="13">
    <location>
        <begin position="20"/>
        <end position="371"/>
    </location>
</feature>
<feature type="compositionally biased region" description="Basic and acidic residues" evidence="12">
    <location>
        <begin position="160"/>
        <end position="200"/>
    </location>
</feature>
<feature type="region of interest" description="Disordered" evidence="12">
    <location>
        <begin position="63"/>
        <end position="281"/>
    </location>
</feature>
<feature type="compositionally biased region" description="Basic and acidic residues" evidence="12">
    <location>
        <begin position="94"/>
        <end position="135"/>
    </location>
</feature>
<feature type="compositionally biased region" description="Basic and acidic residues" evidence="12">
    <location>
        <begin position="318"/>
        <end position="328"/>
    </location>
</feature>
<evidence type="ECO:0000256" key="8">
    <source>
        <dbReference type="ARBA" id="ARBA00023180"/>
    </source>
</evidence>
<protein>
    <recommendedName>
        <fullName evidence="9">Secretogranin-1</fullName>
    </recommendedName>
    <alternativeName>
        <fullName evidence="10">Chromogranin-B</fullName>
    </alternativeName>
</protein>
<comment type="subunit">
    <text evidence="11">Interacts with ITPR1 in the secretory granules.</text>
</comment>
<evidence type="ECO:0000256" key="11">
    <source>
        <dbReference type="ARBA" id="ARBA00044763"/>
    </source>
</evidence>
<evidence type="ECO:0000256" key="3">
    <source>
        <dbReference type="ARBA" id="ARBA00022525"/>
    </source>
</evidence>
<evidence type="ECO:0000256" key="13">
    <source>
        <dbReference type="SAM" id="SignalP"/>
    </source>
</evidence>
<evidence type="ECO:0000256" key="12">
    <source>
        <dbReference type="SAM" id="MobiDB-lite"/>
    </source>
</evidence>
<name>A0AAD7RJR2_9TELE</name>
<evidence type="ECO:0000256" key="2">
    <source>
        <dbReference type="ARBA" id="ARBA00005723"/>
    </source>
</evidence>
<comment type="caution">
    <text evidence="14">The sequence shown here is derived from an EMBL/GenBank/DDBJ whole genome shotgun (WGS) entry which is preliminary data.</text>
</comment>
<accession>A0AAD7RJR2</accession>
<evidence type="ECO:0000256" key="5">
    <source>
        <dbReference type="ARBA" id="ARBA00022641"/>
    </source>
</evidence>
<sequence>MKLAFLVALVVSFVGDNLSLPAGVETKREDLVTRCIVEVLSKALSKPNATPVDPECRDILKSAGPKYAAAEKRSDEEAAHPEGTQSQGFGEEEEVKRHEGDPGVRDGGKEEAENTEELLKAEEEKKSDKRHHGDSTEEEEEEEVSKRSHHSGRSGDSSEEEKRSQLDAREQDERDRPGHVEDKRHHPADIFEEAFKRHGVEEEEEEEEPEQRHHPSEKRHEEQEEQERPRDVDGKPRHDEEDEEEEDEREAAMRYLLAKRRSGAEGRLLSEEEEEALEKRSPWEYRGYYHPAWWKRGQETEEEEEERRQVGRNWWSERQAHRPPEKRPYPAGKVDQLAKFLSYKKAGFPMLSEPEEKRALHQRPLTPEEVT</sequence>
<dbReference type="GO" id="GO:0030141">
    <property type="term" value="C:secretory granule"/>
    <property type="evidence" value="ECO:0007669"/>
    <property type="project" value="InterPro"/>
</dbReference>
<evidence type="ECO:0000256" key="4">
    <source>
        <dbReference type="ARBA" id="ARBA00022553"/>
    </source>
</evidence>
<feature type="signal peptide" evidence="13">
    <location>
        <begin position="1"/>
        <end position="19"/>
    </location>
</feature>
<keyword evidence="5" id="KW-0765">Sulfation</keyword>
<reference evidence="14" key="1">
    <citation type="journal article" date="2023" name="Science">
        <title>Genome structures resolve the early diversification of teleost fishes.</title>
        <authorList>
            <person name="Parey E."/>
            <person name="Louis A."/>
            <person name="Montfort J."/>
            <person name="Bouchez O."/>
            <person name="Roques C."/>
            <person name="Iampietro C."/>
            <person name="Lluch J."/>
            <person name="Castinel A."/>
            <person name="Donnadieu C."/>
            <person name="Desvignes T."/>
            <person name="Floi Bucao C."/>
            <person name="Jouanno E."/>
            <person name="Wen M."/>
            <person name="Mejri S."/>
            <person name="Dirks R."/>
            <person name="Jansen H."/>
            <person name="Henkel C."/>
            <person name="Chen W.J."/>
            <person name="Zahm M."/>
            <person name="Cabau C."/>
            <person name="Klopp C."/>
            <person name="Thompson A.W."/>
            <person name="Robinson-Rechavi M."/>
            <person name="Braasch I."/>
            <person name="Lecointre G."/>
            <person name="Bobe J."/>
            <person name="Postlethwait J.H."/>
            <person name="Berthelot C."/>
            <person name="Roest Crollius H."/>
            <person name="Guiguen Y."/>
        </authorList>
    </citation>
    <scope>NUCLEOTIDE SEQUENCE</scope>
    <source>
        <strain evidence="14">NC1722</strain>
    </source>
</reference>
<keyword evidence="13" id="KW-0732">Signal</keyword>
<evidence type="ECO:0000313" key="14">
    <source>
        <dbReference type="EMBL" id="KAJ8384066.1"/>
    </source>
</evidence>
<dbReference type="InterPro" id="IPR001990">
    <property type="entry name" value="Granin"/>
</dbReference>
<comment type="subcellular location">
    <subcellularLocation>
        <location evidence="1">Secreted</location>
    </subcellularLocation>
</comment>
<dbReference type="PANTHER" id="PTHR10583:SF4">
    <property type="entry name" value="SECRETOGRANIN-1"/>
    <property type="match status" value="1"/>
</dbReference>
<feature type="region of interest" description="Disordered" evidence="12">
    <location>
        <begin position="295"/>
        <end position="332"/>
    </location>
</feature>
<dbReference type="PANTHER" id="PTHR10583">
    <property type="entry name" value="CHROMOGRANIN"/>
    <property type="match status" value="1"/>
</dbReference>
<feature type="compositionally biased region" description="Acidic residues" evidence="12">
    <location>
        <begin position="240"/>
        <end position="249"/>
    </location>
</feature>
<dbReference type="PRINTS" id="PR00659">
    <property type="entry name" value="CHROMOGRANIN"/>
</dbReference>
<dbReference type="GO" id="GO:0005615">
    <property type="term" value="C:extracellular space"/>
    <property type="evidence" value="ECO:0007669"/>
    <property type="project" value="TreeGrafter"/>
</dbReference>
<dbReference type="AlphaFoldDB" id="A0AAD7RJR2"/>
<evidence type="ECO:0000256" key="1">
    <source>
        <dbReference type="ARBA" id="ARBA00004613"/>
    </source>
</evidence>